<organism evidence="1">
    <name type="scientific">Rhizophora mucronata</name>
    <name type="common">Asiatic mangrove</name>
    <dbReference type="NCBI Taxonomy" id="61149"/>
    <lineage>
        <taxon>Eukaryota</taxon>
        <taxon>Viridiplantae</taxon>
        <taxon>Streptophyta</taxon>
        <taxon>Embryophyta</taxon>
        <taxon>Tracheophyta</taxon>
        <taxon>Spermatophyta</taxon>
        <taxon>Magnoliopsida</taxon>
        <taxon>eudicotyledons</taxon>
        <taxon>Gunneridae</taxon>
        <taxon>Pentapetalae</taxon>
        <taxon>rosids</taxon>
        <taxon>fabids</taxon>
        <taxon>Malpighiales</taxon>
        <taxon>Rhizophoraceae</taxon>
        <taxon>Rhizophora</taxon>
    </lineage>
</organism>
<name>A0A2P2PEQ6_RHIMU</name>
<accession>A0A2P2PEQ6</accession>
<protein>
    <submittedName>
        <fullName evidence="1">Uncharacterized protein</fullName>
    </submittedName>
</protein>
<dbReference type="EMBL" id="GGEC01072716">
    <property type="protein sequence ID" value="MBX53200.1"/>
    <property type="molecule type" value="Transcribed_RNA"/>
</dbReference>
<evidence type="ECO:0000313" key="1">
    <source>
        <dbReference type="EMBL" id="MBX53200.1"/>
    </source>
</evidence>
<reference evidence="1" key="1">
    <citation type="submission" date="2018-02" db="EMBL/GenBank/DDBJ databases">
        <title>Rhizophora mucronata_Transcriptome.</title>
        <authorList>
            <person name="Meera S.P."/>
            <person name="Sreeshan A."/>
            <person name="Augustine A."/>
        </authorList>
    </citation>
    <scope>NUCLEOTIDE SEQUENCE</scope>
    <source>
        <tissue evidence="1">Leaf</tissue>
    </source>
</reference>
<proteinExistence type="predicted"/>
<dbReference type="AlphaFoldDB" id="A0A2P2PEQ6"/>
<sequence length="33" mass="3765">MAWTKFHILFGLIQHSIKGKDRKAILNRISALG</sequence>